<organism evidence="1 2">
    <name type="scientific">Pseudomonas phage Lana</name>
    <dbReference type="NCBI Taxonomy" id="2530172"/>
    <lineage>
        <taxon>Viruses</taxon>
        <taxon>Duplodnaviria</taxon>
        <taxon>Heunggongvirae</taxon>
        <taxon>Uroviricota</taxon>
        <taxon>Caudoviricetes</taxon>
        <taxon>Lanavirus</taxon>
        <taxon>Lanavirus lana</taxon>
    </lineage>
</organism>
<protein>
    <submittedName>
        <fullName evidence="1">Uncharacterized protein</fullName>
    </submittedName>
</protein>
<evidence type="ECO:0000313" key="2">
    <source>
        <dbReference type="Proteomes" id="UP000293575"/>
    </source>
</evidence>
<dbReference type="RefSeq" id="YP_009820358.1">
    <property type="nucleotide sequence ID" value="NC_048166.1"/>
</dbReference>
<dbReference type="KEGG" id="vg:55011794"/>
<sequence length="79" mass="8829">MWRIRITKLFTEADGKILPAKATFITPGGNEKEVEAKVCGGPVEGYVFDMPGHRGELTTRHHAYDVELQFEVLSIEEPA</sequence>
<accession>A0A481W635</accession>
<proteinExistence type="predicted"/>
<evidence type="ECO:0000313" key="1">
    <source>
        <dbReference type="EMBL" id="QBJ04546.1"/>
    </source>
</evidence>
<keyword evidence="2" id="KW-1185">Reference proteome</keyword>
<name>A0A481W635_9CAUD</name>
<dbReference type="EMBL" id="MK473373">
    <property type="protein sequence ID" value="QBJ04546.1"/>
    <property type="molecule type" value="Genomic_DNA"/>
</dbReference>
<dbReference type="Proteomes" id="UP000293575">
    <property type="component" value="Segment"/>
</dbReference>
<reference evidence="1" key="1">
    <citation type="submission" date="2019-01" db="EMBL/GenBank/DDBJ databases">
        <authorList>
            <person name="Hylling O."/>
            <person name="Carstens A.B."/>
            <person name="Hansen L.H."/>
        </authorList>
    </citation>
    <scope>NUCLEOTIDE SEQUENCE [LARGE SCALE GENOMIC DNA]</scope>
</reference>
<dbReference type="GeneID" id="55011794"/>